<dbReference type="Proteomes" id="UP000507112">
    <property type="component" value="Unassembled WGS sequence"/>
</dbReference>
<evidence type="ECO:0000313" key="7">
    <source>
        <dbReference type="EMBL" id="CAC5808196.1"/>
    </source>
</evidence>
<dbReference type="EMBL" id="CACTQT010000015">
    <property type="protein sequence ID" value="CAA4392435.1"/>
    <property type="molecule type" value="Genomic_DNA"/>
</dbReference>
<gene>
    <name evidence="9" type="ORF">EIG94_08210</name>
    <name evidence="1" type="ORF">SAMEA1029512_02257</name>
    <name evidence="2" type="ORF">SAMEA1029528_02385</name>
    <name evidence="3" type="ORF">SAMEA2078260_02318</name>
    <name evidence="5" type="ORF">SAMEA2078588_02309</name>
    <name evidence="6" type="ORF">SAMEA2080344_02365</name>
    <name evidence="4" type="ORF">SAMEA2081063_02350</name>
    <name evidence="7" type="ORF">SAMEA4008575_02448</name>
    <name evidence="8" type="ORF">SAMEA70146418_02422</name>
</gene>
<evidence type="ECO:0000313" key="14">
    <source>
        <dbReference type="Proteomes" id="UP000443708"/>
    </source>
</evidence>
<dbReference type="RefSeq" id="WP_000391470.1">
    <property type="nucleotide sequence ID" value="NZ_AP025249.1"/>
</dbReference>
<dbReference type="Proteomes" id="UP000442782">
    <property type="component" value="Unassembled WGS sequence"/>
</dbReference>
<dbReference type="EMBL" id="RQTC01000129">
    <property type="protein sequence ID" value="RZH92992.1"/>
    <property type="molecule type" value="Genomic_DNA"/>
</dbReference>
<dbReference type="EMBL" id="CAIIGD010000010">
    <property type="protein sequence ID" value="CAC8231373.1"/>
    <property type="molecule type" value="Genomic_DNA"/>
</dbReference>
<evidence type="ECO:0000313" key="2">
    <source>
        <dbReference type="EMBL" id="CAA4155036.1"/>
    </source>
</evidence>
<organism evidence="8 18">
    <name type="scientific">Staphylococcus aureus</name>
    <dbReference type="NCBI Taxonomy" id="1280"/>
    <lineage>
        <taxon>Bacteria</taxon>
        <taxon>Bacillati</taxon>
        <taxon>Bacillota</taxon>
        <taxon>Bacilli</taxon>
        <taxon>Bacillales</taxon>
        <taxon>Staphylococcaceae</taxon>
        <taxon>Staphylococcus</taxon>
    </lineage>
</organism>
<reference evidence="9 10" key="1">
    <citation type="submission" date="2018-11" db="EMBL/GenBank/DDBJ databases">
        <title>Genomic profiling of Staphylococcus species from a Poultry farm system in KwaZulu-Natal, South Africa.</title>
        <authorList>
            <person name="Amoako D.G."/>
            <person name="Somboro A.M."/>
            <person name="Abia A.L.K."/>
            <person name="Bester L.A."/>
            <person name="Essack S.Y."/>
        </authorList>
    </citation>
    <scope>NUCLEOTIDE SEQUENCE [LARGE SCALE GENOMIC DNA]</scope>
    <source>
        <strain evidence="9 10">SA9</strain>
    </source>
</reference>
<sequence>MEEKHLLTEEEIRNIRREIFKNNGKVVIPRGVITYLKNKKMSVSTKGKILYAYIGIILCYHNAYHTYRKHHMHLSNILDVMNIGWSKLVRKEFTKSGFFEKEGYITHQNYLPLWYELSKTKSKDNKEVIFANHKTTNDLTRDELLEKVNNYENRYKICIEPTLHIYGKKVKKGRGYQIKQQPLNIEPVDYIMFDLKTIEKVLTGELSSGALFYIAYLKGITGNNNITDKDKFKTSVSQIAVGLDITEITARKFHKEIRDNFGEKYYKLNQVTKKYNGGLISIVYLNLSREI</sequence>
<evidence type="ECO:0000313" key="9">
    <source>
        <dbReference type="EMBL" id="RZH92992.1"/>
    </source>
</evidence>
<name>A0A2I7Y992_STAAU</name>
<dbReference type="Proteomes" id="UP000505390">
    <property type="component" value="Unassembled WGS sequence"/>
</dbReference>
<protein>
    <submittedName>
        <fullName evidence="8">Phage protein</fullName>
    </submittedName>
</protein>
<evidence type="ECO:0000313" key="6">
    <source>
        <dbReference type="EMBL" id="CAA6381303.1"/>
    </source>
</evidence>
<evidence type="ECO:0000313" key="8">
    <source>
        <dbReference type="EMBL" id="CAC8231373.1"/>
    </source>
</evidence>
<evidence type="ECO:0000313" key="13">
    <source>
        <dbReference type="Proteomes" id="UP000443506"/>
    </source>
</evidence>
<dbReference type="EMBL" id="CACTOE010000017">
    <property type="protein sequence ID" value="CAA4150195.1"/>
    <property type="molecule type" value="Genomic_DNA"/>
</dbReference>
<dbReference type="EMBL" id="CACURZ010000016">
    <property type="protein sequence ID" value="CAA6381303.1"/>
    <property type="molecule type" value="Genomic_DNA"/>
</dbReference>
<reference evidence="17 18" key="2">
    <citation type="submission" date="2020-06" db="EMBL/GenBank/DDBJ databases">
        <authorList>
            <consortium name="Pathogen Informatics"/>
        </authorList>
    </citation>
    <scope>NUCLEOTIDE SEQUENCE [LARGE SCALE GENOMIC DNA]</scope>
    <source>
        <strain evidence="8 18">MOS105</strain>
        <strain evidence="2 14">S040_N01_C01</strain>
        <strain evidence="1 12">S087_N01_C01</strain>
        <strain evidence="7 17">SG160</strain>
        <strain evidence="5 16">T012_N10_C04</strain>
        <strain evidence="3 11">T012_N16_C08</strain>
        <strain evidence="4 13">T065_N03_C06</strain>
        <strain evidence="6 15">T197_A02_C01</strain>
    </source>
</reference>
<dbReference type="Proteomes" id="UP000459586">
    <property type="component" value="Unassembled WGS sequence"/>
</dbReference>
<evidence type="ECO:0000313" key="11">
    <source>
        <dbReference type="Proteomes" id="UP000442696"/>
    </source>
</evidence>
<evidence type="ECO:0000313" key="12">
    <source>
        <dbReference type="Proteomes" id="UP000442782"/>
    </source>
</evidence>
<dbReference type="AlphaFoldDB" id="A0A2I7Y992"/>
<evidence type="ECO:0000313" key="3">
    <source>
        <dbReference type="EMBL" id="CAA4392435.1"/>
    </source>
</evidence>
<evidence type="ECO:0000313" key="1">
    <source>
        <dbReference type="EMBL" id="CAA4150195.1"/>
    </source>
</evidence>
<dbReference type="EMBL" id="CACTWD010000017">
    <property type="protein sequence ID" value="CAA4700637.1"/>
    <property type="molecule type" value="Genomic_DNA"/>
</dbReference>
<accession>A0A2I7Y992</accession>
<evidence type="ECO:0000313" key="4">
    <source>
        <dbReference type="EMBL" id="CAA4700637.1"/>
    </source>
</evidence>
<evidence type="ECO:0000313" key="5">
    <source>
        <dbReference type="EMBL" id="CAA6116308.1"/>
    </source>
</evidence>
<evidence type="ECO:0000313" key="15">
    <source>
        <dbReference type="Proteomes" id="UP000459586"/>
    </source>
</evidence>
<dbReference type="EMBL" id="CAIGXB010000011">
    <property type="protein sequence ID" value="CAC5808196.1"/>
    <property type="molecule type" value="Genomic_DNA"/>
</dbReference>
<evidence type="ECO:0000313" key="17">
    <source>
        <dbReference type="Proteomes" id="UP000505390"/>
    </source>
</evidence>
<evidence type="ECO:0000313" key="18">
    <source>
        <dbReference type="Proteomes" id="UP000507112"/>
    </source>
</evidence>
<dbReference type="Proteomes" id="UP000443506">
    <property type="component" value="Unassembled WGS sequence"/>
</dbReference>
<dbReference type="Proteomes" id="UP000443708">
    <property type="component" value="Unassembled WGS sequence"/>
</dbReference>
<evidence type="ECO:0000313" key="10">
    <source>
        <dbReference type="Proteomes" id="UP000293434"/>
    </source>
</evidence>
<dbReference type="EMBL" id="CACUNS010000016">
    <property type="protein sequence ID" value="CAA6116308.1"/>
    <property type="molecule type" value="Genomic_DNA"/>
</dbReference>
<dbReference type="EMBL" id="CACTPI010000012">
    <property type="protein sequence ID" value="CAA4155036.1"/>
    <property type="molecule type" value="Genomic_DNA"/>
</dbReference>
<dbReference type="Proteomes" id="UP000442696">
    <property type="component" value="Unassembled WGS sequence"/>
</dbReference>
<dbReference type="Proteomes" id="UP000293434">
    <property type="component" value="Unassembled WGS sequence"/>
</dbReference>
<proteinExistence type="predicted"/>
<dbReference type="Proteomes" id="UP000459702">
    <property type="component" value="Unassembled WGS sequence"/>
</dbReference>
<evidence type="ECO:0000313" key="16">
    <source>
        <dbReference type="Proteomes" id="UP000459702"/>
    </source>
</evidence>
<comment type="caution">
    <text evidence="8">The sequence shown here is derived from an EMBL/GenBank/DDBJ whole genome shotgun (WGS) entry which is preliminary data.</text>
</comment>